<accession>A0A1Y4IHG0</accession>
<dbReference type="AlphaFoldDB" id="A0A1Y4IHG0"/>
<reference evidence="4" key="1">
    <citation type="submission" date="2017-04" db="EMBL/GenBank/DDBJ databases">
        <title>Function of individual gut microbiota members based on whole genome sequencing of pure cultures obtained from chicken caecum.</title>
        <authorList>
            <person name="Medvecky M."/>
            <person name="Cejkova D."/>
            <person name="Polansky O."/>
            <person name="Karasova D."/>
            <person name="Kubasova T."/>
            <person name="Cizek A."/>
            <person name="Rychlik I."/>
        </authorList>
    </citation>
    <scope>NUCLEOTIDE SEQUENCE [LARGE SCALE GENOMIC DNA]</scope>
    <source>
        <strain evidence="4">An199</strain>
    </source>
</reference>
<organism evidence="3 4">
    <name type="scientific">Parabacteroides distasonis</name>
    <dbReference type="NCBI Taxonomy" id="823"/>
    <lineage>
        <taxon>Bacteria</taxon>
        <taxon>Pseudomonadati</taxon>
        <taxon>Bacteroidota</taxon>
        <taxon>Bacteroidia</taxon>
        <taxon>Bacteroidales</taxon>
        <taxon>Tannerellaceae</taxon>
        <taxon>Parabacteroides</taxon>
    </lineage>
</organism>
<sequence>MVAKITSGMSVYRALYYNQEKVEKGKAQTLGWNRIMERPDGTAGIPECMRSFEPYLAMNRRTEKPVIHLSLNPHPDDRLSDEQLETIGREYMEKLGYGDQPYIIFRHEDNARPHIHIVSLRVDEQGRKIRDYKEWERSMKICRELEQKYRLVPSTKEEREVSGTMIAVNYRKGDLKHQIANVVRPALQGYRFHSFKEFKALLGLFNVTVEEIRKSTRGRTCHGLVYAALDEKGRRCGVGIKSSDIGRSVGYEALKKKCARSKTWMKTHPVPENTRKAIREALRQDTRQGFLRLLAGKGVIPILWENEQGVIYGVTYIDHGSKTVFKGSALGREFSASVLNRLYGTPPSTAIPREDAALKEESARGETGLTEGLLDILSTESRPYPGDETVDGIYGKRKKKRKRRGPHVG</sequence>
<feature type="region of interest" description="Disordered" evidence="1">
    <location>
        <begin position="359"/>
        <end position="409"/>
    </location>
</feature>
<dbReference type="Proteomes" id="UP000195950">
    <property type="component" value="Unassembled WGS sequence"/>
</dbReference>
<dbReference type="RefSeq" id="WP_087344094.1">
    <property type="nucleotide sequence ID" value="NZ_JAQMQD010000005.1"/>
</dbReference>
<name>A0A1Y4IHG0_PARDI</name>
<proteinExistence type="predicted"/>
<dbReference type="Pfam" id="PF03432">
    <property type="entry name" value="Relaxase"/>
    <property type="match status" value="1"/>
</dbReference>
<evidence type="ECO:0000313" key="4">
    <source>
        <dbReference type="Proteomes" id="UP000195950"/>
    </source>
</evidence>
<dbReference type="EMBL" id="NFJX01000006">
    <property type="protein sequence ID" value="OUP19673.1"/>
    <property type="molecule type" value="Genomic_DNA"/>
</dbReference>
<protein>
    <submittedName>
        <fullName evidence="3">Mobilization protein</fullName>
    </submittedName>
</protein>
<gene>
    <name evidence="3" type="ORF">B5F32_09160</name>
</gene>
<dbReference type="NCBIfam" id="NF041325">
    <property type="entry name" value="Bacteroid_MobB"/>
    <property type="match status" value="1"/>
</dbReference>
<comment type="caution">
    <text evidence="3">The sequence shown here is derived from an EMBL/GenBank/DDBJ whole genome shotgun (WGS) entry which is preliminary data.</text>
</comment>
<evidence type="ECO:0000256" key="1">
    <source>
        <dbReference type="SAM" id="MobiDB-lite"/>
    </source>
</evidence>
<evidence type="ECO:0000259" key="2">
    <source>
        <dbReference type="Pfam" id="PF03432"/>
    </source>
</evidence>
<feature type="domain" description="MobA/VirD2-like nuclease" evidence="2">
    <location>
        <begin position="47"/>
        <end position="151"/>
    </location>
</feature>
<evidence type="ECO:0000313" key="3">
    <source>
        <dbReference type="EMBL" id="OUP19673.1"/>
    </source>
</evidence>
<dbReference type="InterPro" id="IPR005094">
    <property type="entry name" value="Endonuclease_MobA/VirD2"/>
</dbReference>
<feature type="compositionally biased region" description="Basic residues" evidence="1">
    <location>
        <begin position="395"/>
        <end position="409"/>
    </location>
</feature>